<organism evidence="2 3">
    <name type="scientific">Lactococcus taiwanensis</name>
    <dbReference type="NCBI Taxonomy" id="1151742"/>
    <lineage>
        <taxon>Bacteria</taxon>
        <taxon>Bacillati</taxon>
        <taxon>Bacillota</taxon>
        <taxon>Bacilli</taxon>
        <taxon>Lactobacillales</taxon>
        <taxon>Streptococcaceae</taxon>
        <taxon>Lactococcus</taxon>
    </lineage>
</organism>
<dbReference type="RefSeq" id="WP_205872353.1">
    <property type="nucleotide sequence ID" value="NZ_CP070872.1"/>
</dbReference>
<dbReference type="InterPro" id="IPR036249">
    <property type="entry name" value="Thioredoxin-like_sf"/>
</dbReference>
<evidence type="ECO:0000313" key="3">
    <source>
        <dbReference type="Proteomes" id="UP000663608"/>
    </source>
</evidence>
<dbReference type="InterPro" id="IPR006660">
    <property type="entry name" value="Arsenate_reductase-like"/>
</dbReference>
<protein>
    <recommendedName>
        <fullName evidence="4">Arsenate reductase</fullName>
    </recommendedName>
</protein>
<name>A0AA45KHX3_9LACT</name>
<dbReference type="KEGG" id="lti:JW886_03845"/>
<dbReference type="Gene3D" id="3.40.30.10">
    <property type="entry name" value="Glutaredoxin"/>
    <property type="match status" value="1"/>
</dbReference>
<gene>
    <name evidence="2" type="ORF">JW886_03845</name>
</gene>
<dbReference type="AlphaFoldDB" id="A0AA45KHX3"/>
<keyword evidence="3" id="KW-1185">Reference proteome</keyword>
<reference evidence="2 3" key="1">
    <citation type="submission" date="2021-02" db="EMBL/GenBank/DDBJ databases">
        <title>Complete genome sequence of Lactococcus lactis strain K_LL004.</title>
        <authorList>
            <person name="Kim H.B."/>
        </authorList>
    </citation>
    <scope>NUCLEOTIDE SEQUENCE [LARGE SCALE GENOMIC DNA]</scope>
    <source>
        <strain evidence="2 3">K_LL004</strain>
    </source>
</reference>
<evidence type="ECO:0000313" key="2">
    <source>
        <dbReference type="EMBL" id="QSE77386.1"/>
    </source>
</evidence>
<evidence type="ECO:0000256" key="1">
    <source>
        <dbReference type="PROSITE-ProRule" id="PRU01282"/>
    </source>
</evidence>
<evidence type="ECO:0008006" key="4">
    <source>
        <dbReference type="Google" id="ProtNLM"/>
    </source>
</evidence>
<proteinExistence type="inferred from homology"/>
<dbReference type="EMBL" id="CP070872">
    <property type="protein sequence ID" value="QSE77386.1"/>
    <property type="molecule type" value="Genomic_DNA"/>
</dbReference>
<dbReference type="PANTHER" id="PTHR30041">
    <property type="entry name" value="ARSENATE REDUCTASE"/>
    <property type="match status" value="1"/>
</dbReference>
<comment type="similarity">
    <text evidence="1">Belongs to the ArsC family.</text>
</comment>
<dbReference type="Pfam" id="PF03960">
    <property type="entry name" value="ArsC"/>
    <property type="match status" value="1"/>
</dbReference>
<sequence length="120" mass="14172">MIRVYYNGHLDASTKKIYDWLHLYKIKFEIINEKNITKNIVKKMLSLSDYGFSEILVNKKASTGLNKTIYSKYKIDNLSTEELIQLILVYPSLLRSPIIYDDKKILVGCDRYELRRFLAD</sequence>
<dbReference type="PANTHER" id="PTHR30041:SF7">
    <property type="entry name" value="GLOBAL TRANSCRIPTIONAL REGULATOR SPX"/>
    <property type="match status" value="1"/>
</dbReference>
<dbReference type="SUPFAM" id="SSF52833">
    <property type="entry name" value="Thioredoxin-like"/>
    <property type="match status" value="1"/>
</dbReference>
<dbReference type="PROSITE" id="PS51353">
    <property type="entry name" value="ARSC"/>
    <property type="match status" value="1"/>
</dbReference>
<dbReference type="Proteomes" id="UP000663608">
    <property type="component" value="Chromosome"/>
</dbReference>
<accession>A0AA45KHX3</accession>